<dbReference type="RefSeq" id="WP_128601438.1">
    <property type="nucleotide sequence ID" value="NZ_MLFS01000028.1"/>
</dbReference>
<dbReference type="GO" id="GO:0016829">
    <property type="term" value="F:lyase activity"/>
    <property type="evidence" value="ECO:0007669"/>
    <property type="project" value="InterPro"/>
</dbReference>
<organism evidence="4 5">
    <name type="scientific">Pantoea wallisii</name>
    <dbReference type="NCBI Taxonomy" id="1076551"/>
    <lineage>
        <taxon>Bacteria</taxon>
        <taxon>Pseudomonadati</taxon>
        <taxon>Pseudomonadota</taxon>
        <taxon>Gammaproteobacteria</taxon>
        <taxon>Enterobacterales</taxon>
        <taxon>Erwiniaceae</taxon>
        <taxon>Pantoea</taxon>
    </lineage>
</organism>
<dbReference type="PANTHER" id="PTHR16943:SF8">
    <property type="entry name" value="2-METHYLCITRATE DEHYDRATASE"/>
    <property type="match status" value="1"/>
</dbReference>
<dbReference type="Pfam" id="PF19305">
    <property type="entry name" value="MmgE_PrpD_C"/>
    <property type="match status" value="1"/>
</dbReference>
<proteinExistence type="inferred from homology"/>
<gene>
    <name evidence="4" type="ORF">HA48_11365</name>
</gene>
<evidence type="ECO:0000313" key="4">
    <source>
        <dbReference type="EMBL" id="ORM73060.1"/>
    </source>
</evidence>
<evidence type="ECO:0000259" key="2">
    <source>
        <dbReference type="Pfam" id="PF03972"/>
    </source>
</evidence>
<dbReference type="PANTHER" id="PTHR16943">
    <property type="entry name" value="2-METHYLCITRATE DEHYDRATASE-RELATED"/>
    <property type="match status" value="1"/>
</dbReference>
<feature type="domain" description="MmgE/PrpD C-terminal" evidence="3">
    <location>
        <begin position="272"/>
        <end position="437"/>
    </location>
</feature>
<dbReference type="AlphaFoldDB" id="A0A1X1D939"/>
<accession>A0A1X1D939</accession>
<comment type="caution">
    <text evidence="4">The sequence shown here is derived from an EMBL/GenBank/DDBJ whole genome shotgun (WGS) entry which is preliminary data.</text>
</comment>
<dbReference type="Pfam" id="PF03972">
    <property type="entry name" value="MmgE_PrpD_N"/>
    <property type="match status" value="1"/>
</dbReference>
<dbReference type="InterPro" id="IPR005656">
    <property type="entry name" value="MmgE_PrpD"/>
</dbReference>
<protein>
    <submittedName>
        <fullName evidence="4">2-methylcitrate dehydratase</fullName>
    </submittedName>
</protein>
<keyword evidence="5" id="KW-1185">Reference proteome</keyword>
<evidence type="ECO:0000259" key="3">
    <source>
        <dbReference type="Pfam" id="PF19305"/>
    </source>
</evidence>
<dbReference type="InterPro" id="IPR042183">
    <property type="entry name" value="MmgE/PrpD_sf_1"/>
</dbReference>
<dbReference type="SUPFAM" id="SSF103378">
    <property type="entry name" value="2-methylcitrate dehydratase PrpD"/>
    <property type="match status" value="1"/>
</dbReference>
<dbReference type="Proteomes" id="UP000193104">
    <property type="component" value="Unassembled WGS sequence"/>
</dbReference>
<dbReference type="STRING" id="1076551.HA48_11365"/>
<reference evidence="4 5" key="1">
    <citation type="journal article" date="2017" name="Antonie Van Leeuwenhoek">
        <title>Phylogenomic resolution of the bacterial genus Pantoea and its relationship with Erwinia and Tatumella.</title>
        <authorList>
            <person name="Palmer M."/>
            <person name="Steenkamp E.T."/>
            <person name="Coetzee M.P."/>
            <person name="Chan W.Y."/>
            <person name="van Zyl E."/>
            <person name="De Maayer P."/>
            <person name="Coutinho T.A."/>
            <person name="Blom J."/>
            <person name="Smits T.H."/>
            <person name="Duffy B."/>
            <person name="Venter S.N."/>
        </authorList>
    </citation>
    <scope>NUCLEOTIDE SEQUENCE [LARGE SCALE GENOMIC DNA]</scope>
    <source>
        <strain evidence="4 5">LMG 26277</strain>
    </source>
</reference>
<evidence type="ECO:0000313" key="5">
    <source>
        <dbReference type="Proteomes" id="UP000193104"/>
    </source>
</evidence>
<comment type="similarity">
    <text evidence="1">Belongs to the PrpD family.</text>
</comment>
<dbReference type="InterPro" id="IPR036148">
    <property type="entry name" value="MmgE/PrpD_sf"/>
</dbReference>
<sequence>MTSSLDQLTQFIAATRFEQLPPALVVQAKRHLLDTLGAALAGTESALWRECLTLAQEEGGHAQAQLWGSPLRITPRQAAWLNGVAAHMYELDDTGGCDHSGAVVLPALLAALPLAPQPVKGEALLCALVIGYDVGRRVLEACGGYSAHNGAGWHSTASCGVFGAAAAVCALLQLNPAQCASALGIAASFSSGLWGFIHDGSHTKKLHAARAAESGLQAALLAQRGIRGPAAVFEPRWGGFLQTLAAETQQPAALTDGLGVVWKLARCSIKPYAACRGTHAAIDALGIILQQHAVRVEEIARIVVGLNPFLLAMCGTRERQSLAGAQMSLPYALTARALYGSVELASYEEDKRLHPQVEALMARIELVIDAQQGRDDEPWVRLETVQGARWQHHVTVPSGAPANPLSDSALRAKYRSLATRVLPADQARQLETICMALDEVADVRDVASLLSLPGAGLPARN</sequence>
<dbReference type="OrthoDB" id="9791416at2"/>
<dbReference type="Gene3D" id="1.10.4100.10">
    <property type="entry name" value="2-methylcitrate dehydratase PrpD"/>
    <property type="match status" value="1"/>
</dbReference>
<dbReference type="InterPro" id="IPR045336">
    <property type="entry name" value="MmgE_PrpD_N"/>
</dbReference>
<feature type="domain" description="MmgE/PrpD N-terminal" evidence="2">
    <location>
        <begin position="7"/>
        <end position="246"/>
    </location>
</feature>
<dbReference type="EMBL" id="MLFS01000028">
    <property type="protein sequence ID" value="ORM73060.1"/>
    <property type="molecule type" value="Genomic_DNA"/>
</dbReference>
<name>A0A1X1D939_9GAMM</name>
<dbReference type="InterPro" id="IPR042188">
    <property type="entry name" value="MmgE/PrpD_sf_2"/>
</dbReference>
<dbReference type="InterPro" id="IPR045337">
    <property type="entry name" value="MmgE_PrpD_C"/>
</dbReference>
<evidence type="ECO:0000256" key="1">
    <source>
        <dbReference type="ARBA" id="ARBA00006174"/>
    </source>
</evidence>
<dbReference type="Gene3D" id="3.30.1330.120">
    <property type="entry name" value="2-methylcitrate dehydratase PrpD"/>
    <property type="match status" value="1"/>
</dbReference>